<evidence type="ECO:0000313" key="3">
    <source>
        <dbReference type="EMBL" id="MFC1849823.1"/>
    </source>
</evidence>
<feature type="repeat" description="TPR" evidence="1">
    <location>
        <begin position="96"/>
        <end position="129"/>
    </location>
</feature>
<organism evidence="3 4">
    <name type="scientific">candidate division CSSED10-310 bacterium</name>
    <dbReference type="NCBI Taxonomy" id="2855610"/>
    <lineage>
        <taxon>Bacteria</taxon>
        <taxon>Bacteria division CSSED10-310</taxon>
    </lineage>
</organism>
<reference evidence="3 4" key="1">
    <citation type="submission" date="2024-09" db="EMBL/GenBank/DDBJ databases">
        <title>Laminarin stimulates single cell rates of sulfate reduction while oxygen inhibits transcriptomic activity in coastal marine sediment.</title>
        <authorList>
            <person name="Lindsay M."/>
            <person name="Orcutt B."/>
            <person name="Emerson D."/>
            <person name="Stepanauskas R."/>
            <person name="D'Angelo T."/>
        </authorList>
    </citation>
    <scope>NUCLEOTIDE SEQUENCE [LARGE SCALE GENOMIC DNA]</scope>
    <source>
        <strain evidence="3">SAG AM-311-K15</strain>
    </source>
</reference>
<protein>
    <recommendedName>
        <fullName evidence="5">Tetratricopeptide repeat protein</fullName>
    </recommendedName>
</protein>
<dbReference type="InterPro" id="IPR019734">
    <property type="entry name" value="TPR_rpt"/>
</dbReference>
<dbReference type="SUPFAM" id="SSF48452">
    <property type="entry name" value="TPR-like"/>
    <property type="match status" value="1"/>
</dbReference>
<accession>A0ABV6YUS3</accession>
<keyword evidence="2" id="KW-0812">Transmembrane</keyword>
<evidence type="ECO:0000256" key="2">
    <source>
        <dbReference type="SAM" id="Phobius"/>
    </source>
</evidence>
<dbReference type="Gene3D" id="1.25.40.10">
    <property type="entry name" value="Tetratricopeptide repeat domain"/>
    <property type="match status" value="1"/>
</dbReference>
<sequence length="568" mass="63916">MKNIRSKCHQCISVLNIAFFLCSLISMSFVLPPATIYAQTNTEDRLEKAEKSLKKGINLYKSSDFDAAIFELKEAAAVLSLEIDNLQQLTQTKKLIDAHLYLGLAYIGAGDTIRAKEQFSQVVKLDRDFTLSPQKYSNKVILIFNEARAETFATLMSEKDKKLKKSEMSTPQPISGEESEQPKKKWYKKWWVWGLIGGGAVALAAVAASSVEEDENTPPEIASVTLDPQSEVYSYLQVITLQCHATDVDNDELRYTWTCPAGAFENSDQSYTSLSNTVRWSYAAYGFNQSHQALLKREQQRTLSHLKIQPFRNISPSKLTHRSLQSGKALPHASRLLRHDLNLTKQLPRPSLQLPILSQRKAGSRNDRMNESVDIQVLVNDGQGGEDTYTFTITFDFFVPVSKVGFVQAATLRERDVRLKQVLITIDGDLHLGPFDLNDVGYNNNQEIQIEINVTNMRAYVSVYILDVYPPQGSSTESPFYILDVNPLQKSSTESPLLRLSEFRVYSPILENSNYNFGPNLFAIGSYEHAQFPASNANDDDVSTFWLCPNPIDENLALAFSDQTSKNE</sequence>
<evidence type="ECO:0000313" key="4">
    <source>
        <dbReference type="Proteomes" id="UP001594351"/>
    </source>
</evidence>
<keyword evidence="1" id="KW-0802">TPR repeat</keyword>
<dbReference type="Proteomes" id="UP001594351">
    <property type="component" value="Unassembled WGS sequence"/>
</dbReference>
<name>A0ABV6YUS3_UNCC1</name>
<feature type="transmembrane region" description="Helical" evidence="2">
    <location>
        <begin position="12"/>
        <end position="31"/>
    </location>
</feature>
<keyword evidence="4" id="KW-1185">Reference proteome</keyword>
<dbReference type="PROSITE" id="PS50005">
    <property type="entry name" value="TPR"/>
    <property type="match status" value="1"/>
</dbReference>
<dbReference type="InterPro" id="IPR011990">
    <property type="entry name" value="TPR-like_helical_dom_sf"/>
</dbReference>
<comment type="caution">
    <text evidence="3">The sequence shown here is derived from an EMBL/GenBank/DDBJ whole genome shotgun (WGS) entry which is preliminary data.</text>
</comment>
<dbReference type="EMBL" id="JBHPBY010000061">
    <property type="protein sequence ID" value="MFC1849823.1"/>
    <property type="molecule type" value="Genomic_DNA"/>
</dbReference>
<proteinExistence type="predicted"/>
<keyword evidence="2" id="KW-0472">Membrane</keyword>
<keyword evidence="2" id="KW-1133">Transmembrane helix</keyword>
<gene>
    <name evidence="3" type="ORF">ACFL27_06405</name>
</gene>
<evidence type="ECO:0008006" key="5">
    <source>
        <dbReference type="Google" id="ProtNLM"/>
    </source>
</evidence>
<evidence type="ECO:0000256" key="1">
    <source>
        <dbReference type="PROSITE-ProRule" id="PRU00339"/>
    </source>
</evidence>